<accession>A0A4R2HAU4</accession>
<dbReference type="OrthoDB" id="9810847at2"/>
<feature type="transmembrane region" description="Helical" evidence="1">
    <location>
        <begin position="65"/>
        <end position="88"/>
    </location>
</feature>
<dbReference type="AlphaFoldDB" id="A0A4R2HAU4"/>
<evidence type="ECO:0000313" key="2">
    <source>
        <dbReference type="EMBL" id="TCO24502.1"/>
    </source>
</evidence>
<keyword evidence="1" id="KW-1133">Transmembrane helix</keyword>
<proteinExistence type="predicted"/>
<evidence type="ECO:0000313" key="3">
    <source>
        <dbReference type="Proteomes" id="UP000294508"/>
    </source>
</evidence>
<dbReference type="EMBL" id="SLWN01000008">
    <property type="protein sequence ID" value="TCO24502.1"/>
    <property type="molecule type" value="Genomic_DNA"/>
</dbReference>
<evidence type="ECO:0000256" key="1">
    <source>
        <dbReference type="SAM" id="Phobius"/>
    </source>
</evidence>
<dbReference type="PANTHER" id="PTHR37309">
    <property type="entry name" value="SLR0284 PROTEIN"/>
    <property type="match status" value="1"/>
</dbReference>
<sequence length="129" mass="13779">MKNLIIKLLANAVALAAAAWLISGITIQGATTGRRILTLLIVAAIFGLVNAVVKPIVKLLSLPFIILTLGLLIFVINAVMLLLTSWITGQLDVQFHVEDFWPSALLGSLVITVVGMLLNAVLPDKAEIK</sequence>
<name>A0A4R2HAU4_9ACTN</name>
<gene>
    <name evidence="2" type="ORF">EV652_10833</name>
</gene>
<feature type="transmembrane region" description="Helical" evidence="1">
    <location>
        <begin position="100"/>
        <end position="122"/>
    </location>
</feature>
<keyword evidence="3" id="KW-1185">Reference proteome</keyword>
<dbReference type="Pfam" id="PF04020">
    <property type="entry name" value="Phage_holin_4_2"/>
    <property type="match status" value="1"/>
</dbReference>
<organism evidence="2 3">
    <name type="scientific">Kribbella steppae</name>
    <dbReference type="NCBI Taxonomy" id="2512223"/>
    <lineage>
        <taxon>Bacteria</taxon>
        <taxon>Bacillati</taxon>
        <taxon>Actinomycetota</taxon>
        <taxon>Actinomycetes</taxon>
        <taxon>Propionibacteriales</taxon>
        <taxon>Kribbellaceae</taxon>
        <taxon>Kribbella</taxon>
    </lineage>
</organism>
<dbReference type="Proteomes" id="UP000294508">
    <property type="component" value="Unassembled WGS sequence"/>
</dbReference>
<keyword evidence="1" id="KW-0472">Membrane</keyword>
<keyword evidence="1" id="KW-0812">Transmembrane</keyword>
<protein>
    <submittedName>
        <fullName evidence="2">Putative membrane protein</fullName>
    </submittedName>
</protein>
<comment type="caution">
    <text evidence="2">The sequence shown here is derived from an EMBL/GenBank/DDBJ whole genome shotgun (WGS) entry which is preliminary data.</text>
</comment>
<dbReference type="InterPro" id="IPR007165">
    <property type="entry name" value="Phage_holin_4_2"/>
</dbReference>
<reference evidence="2 3" key="1">
    <citation type="journal article" date="2015" name="Stand. Genomic Sci.">
        <title>Genomic Encyclopedia of Bacterial and Archaeal Type Strains, Phase III: the genomes of soil and plant-associated and newly described type strains.</title>
        <authorList>
            <person name="Whitman W.B."/>
            <person name="Woyke T."/>
            <person name="Klenk H.P."/>
            <person name="Zhou Y."/>
            <person name="Lilburn T.G."/>
            <person name="Beck B.J."/>
            <person name="De Vos P."/>
            <person name="Vandamme P."/>
            <person name="Eisen J.A."/>
            <person name="Garrity G."/>
            <person name="Hugenholtz P."/>
            <person name="Kyrpides N.C."/>
        </authorList>
    </citation>
    <scope>NUCLEOTIDE SEQUENCE [LARGE SCALE GENOMIC DNA]</scope>
    <source>
        <strain evidence="2 3">VKM Ac-2572</strain>
    </source>
</reference>
<feature type="transmembrane region" description="Helical" evidence="1">
    <location>
        <begin position="34"/>
        <end position="53"/>
    </location>
</feature>
<dbReference type="PANTHER" id="PTHR37309:SF1">
    <property type="entry name" value="SLR0284 PROTEIN"/>
    <property type="match status" value="1"/>
</dbReference>
<dbReference type="RefSeq" id="WP_132211348.1">
    <property type="nucleotide sequence ID" value="NZ_SLWN01000008.1"/>
</dbReference>